<name>A0A381Q8U2_9ZZZZ</name>
<dbReference type="GO" id="GO:0016002">
    <property type="term" value="F:sulfite reductase activity"/>
    <property type="evidence" value="ECO:0007669"/>
    <property type="project" value="TreeGrafter"/>
</dbReference>
<dbReference type="PANTHER" id="PTHR11493:SF54">
    <property type="entry name" value="ANAEROBIC SULFITE REDUCTASE SUBUNIT C"/>
    <property type="match status" value="1"/>
</dbReference>
<dbReference type="GO" id="GO:0046872">
    <property type="term" value="F:metal ion binding"/>
    <property type="evidence" value="ECO:0007669"/>
    <property type="project" value="UniProtKB-KW"/>
</dbReference>
<evidence type="ECO:0000256" key="4">
    <source>
        <dbReference type="ARBA" id="ARBA00023014"/>
    </source>
</evidence>
<dbReference type="Gene3D" id="3.30.70.20">
    <property type="match status" value="1"/>
</dbReference>
<reference evidence="7" key="1">
    <citation type="submission" date="2018-05" db="EMBL/GenBank/DDBJ databases">
        <authorList>
            <person name="Lanie J.A."/>
            <person name="Ng W.-L."/>
            <person name="Kazmierczak K.M."/>
            <person name="Andrzejewski T.M."/>
            <person name="Davidsen T.M."/>
            <person name="Wayne K.J."/>
            <person name="Tettelin H."/>
            <person name="Glass J.I."/>
            <person name="Rusch D."/>
            <person name="Podicherti R."/>
            <person name="Tsui H.-C.T."/>
            <person name="Winkler M.E."/>
        </authorList>
    </citation>
    <scope>NUCLEOTIDE SEQUENCE</scope>
</reference>
<evidence type="ECO:0000256" key="3">
    <source>
        <dbReference type="ARBA" id="ARBA00023004"/>
    </source>
</evidence>
<dbReference type="GO" id="GO:0000103">
    <property type="term" value="P:sulfate assimilation"/>
    <property type="evidence" value="ECO:0007669"/>
    <property type="project" value="TreeGrafter"/>
</dbReference>
<dbReference type="InterPro" id="IPR045854">
    <property type="entry name" value="NO2/SO3_Rdtase_4Fe4S_sf"/>
</dbReference>
<evidence type="ECO:0000256" key="1">
    <source>
        <dbReference type="ARBA" id="ARBA00022485"/>
    </source>
</evidence>
<dbReference type="GO" id="GO:0009337">
    <property type="term" value="C:sulfite reductase complex (NADPH)"/>
    <property type="evidence" value="ECO:0007669"/>
    <property type="project" value="TreeGrafter"/>
</dbReference>
<dbReference type="Pfam" id="PF01077">
    <property type="entry name" value="NIR_SIR"/>
    <property type="match status" value="1"/>
</dbReference>
<dbReference type="InterPro" id="IPR005117">
    <property type="entry name" value="NiRdtase/SiRdtase_haem-b_fer"/>
</dbReference>
<feature type="domain" description="4Fe-4S ferredoxin-type" evidence="6">
    <location>
        <begin position="288"/>
        <end position="316"/>
    </location>
</feature>
<dbReference type="InterPro" id="IPR017896">
    <property type="entry name" value="4Fe4S_Fe-S-bd"/>
</dbReference>
<dbReference type="InterPro" id="IPR011806">
    <property type="entry name" value="DsrA"/>
</dbReference>
<accession>A0A381Q8U2</accession>
<evidence type="ECO:0000256" key="2">
    <source>
        <dbReference type="ARBA" id="ARBA00022723"/>
    </source>
</evidence>
<dbReference type="SUPFAM" id="SSF56014">
    <property type="entry name" value="Nitrite and sulphite reductase 4Fe-4S domain-like"/>
    <property type="match status" value="1"/>
</dbReference>
<dbReference type="Gene3D" id="6.10.140.1420">
    <property type="match status" value="1"/>
</dbReference>
<dbReference type="PANTHER" id="PTHR11493">
    <property type="entry name" value="SULFITE REDUCTASE [NADPH] SUBUNIT BETA-RELATED"/>
    <property type="match status" value="1"/>
</dbReference>
<proteinExistence type="predicted"/>
<evidence type="ECO:0000256" key="5">
    <source>
        <dbReference type="SAM" id="MobiDB-lite"/>
    </source>
</evidence>
<dbReference type="InterPro" id="IPR036136">
    <property type="entry name" value="Nit/Sulf_reduc_fer-like_dom_sf"/>
</dbReference>
<keyword evidence="1" id="KW-0004">4Fe-4S</keyword>
<dbReference type="GO" id="GO:0051539">
    <property type="term" value="F:4 iron, 4 sulfur cluster binding"/>
    <property type="evidence" value="ECO:0007669"/>
    <property type="project" value="UniProtKB-KW"/>
</dbReference>
<dbReference type="NCBIfam" id="TIGR02064">
    <property type="entry name" value="dsrA"/>
    <property type="match status" value="1"/>
</dbReference>
<dbReference type="EMBL" id="UINC01001246">
    <property type="protein sequence ID" value="SUZ75450.1"/>
    <property type="molecule type" value="Genomic_DNA"/>
</dbReference>
<organism evidence="7">
    <name type="scientific">marine metagenome</name>
    <dbReference type="NCBI Taxonomy" id="408172"/>
    <lineage>
        <taxon>unclassified sequences</taxon>
        <taxon>metagenomes</taxon>
        <taxon>ecological metagenomes</taxon>
    </lineage>
</organism>
<keyword evidence="4" id="KW-0411">Iron-sulfur</keyword>
<evidence type="ECO:0000313" key="7">
    <source>
        <dbReference type="EMBL" id="SUZ75450.1"/>
    </source>
</evidence>
<feature type="region of interest" description="Disordered" evidence="5">
    <location>
        <begin position="1"/>
        <end position="23"/>
    </location>
</feature>
<dbReference type="SUPFAM" id="SSF55124">
    <property type="entry name" value="Nitrite/Sulfite reductase N-terminal domain-like"/>
    <property type="match status" value="1"/>
</dbReference>
<dbReference type="PROSITE" id="PS51379">
    <property type="entry name" value="4FE4S_FER_2"/>
    <property type="match status" value="1"/>
</dbReference>
<dbReference type="Gene3D" id="3.30.413.10">
    <property type="entry name" value="Sulfite Reductase Hemoprotein, domain 1"/>
    <property type="match status" value="1"/>
</dbReference>
<dbReference type="GO" id="GO:0050311">
    <property type="term" value="F:sulfite reductase (ferredoxin) activity"/>
    <property type="evidence" value="ECO:0007669"/>
    <property type="project" value="TreeGrafter"/>
</dbReference>
<dbReference type="AlphaFoldDB" id="A0A381Q8U2"/>
<dbReference type="GO" id="GO:0018551">
    <property type="term" value="F:dissimilatory sulfite reductase (NADH) activity"/>
    <property type="evidence" value="ECO:0007669"/>
    <property type="project" value="InterPro"/>
</dbReference>
<dbReference type="Pfam" id="PF03460">
    <property type="entry name" value="NIR_SIR_ferr"/>
    <property type="match status" value="1"/>
</dbReference>
<sequence>MDDLKRANISGEVEEGENEGKFLNPTPILDELENGPWPSFVTGLKELAERTKKPMLRGVMDQLEYSYKTKMGYWKGGLVTVKGYGAGIISRYSMIKDKIPEAAEFHTFRVQPAPGYHYSTKMLREICDIWEKYGSGLIALHGQSGDIMFQGIKDSDAQECFDELNKAGFDLGGAGATIRTATSCVGAARCEQACYDNLKVHEKLLKSFVGSIHRPELNYKFKFKFSGCPNDCANAIMRSDLAVIGTWRDSIQIDQSAVKEWIDKHDTDALYEQVINMCPTKAISHKDGEIKIENKDCVRCMHCLNVIPKALSPGKERGVSLLLGGKNTLKVGVNMGAMIVPFMKMETDEDIEELIELSEKMIDWWDDAGFDHERIGETVERVGMKQFLESVNLEPNIDMIARPRDNPYYKEKYDETT</sequence>
<keyword evidence="3" id="KW-0408">Iron</keyword>
<keyword evidence="2" id="KW-0479">Metal-binding</keyword>
<gene>
    <name evidence="7" type="ORF">METZ01_LOCUS28304</name>
</gene>
<dbReference type="GO" id="GO:0020037">
    <property type="term" value="F:heme binding"/>
    <property type="evidence" value="ECO:0007669"/>
    <property type="project" value="InterPro"/>
</dbReference>
<dbReference type="SUPFAM" id="SSF54862">
    <property type="entry name" value="4Fe-4S ferredoxins"/>
    <property type="match status" value="1"/>
</dbReference>
<evidence type="ECO:0000259" key="6">
    <source>
        <dbReference type="PROSITE" id="PS51379"/>
    </source>
</evidence>
<dbReference type="InterPro" id="IPR045169">
    <property type="entry name" value="NO2/SO3_Rdtase_4Fe4S_prot"/>
</dbReference>
<protein>
    <recommendedName>
        <fullName evidence="6">4Fe-4S ferredoxin-type domain-containing protein</fullName>
    </recommendedName>
</protein>
<dbReference type="InterPro" id="IPR006067">
    <property type="entry name" value="NO2/SO3_Rdtase_4Fe4S_dom"/>
</dbReference>
<dbReference type="Gene3D" id="3.30.70.2500">
    <property type="match status" value="1"/>
</dbReference>